<dbReference type="Pfam" id="PF00795">
    <property type="entry name" value="CN_hydrolase"/>
    <property type="match status" value="1"/>
</dbReference>
<gene>
    <name evidence="4" type="ORF">IE81DRAFT_312301</name>
</gene>
<feature type="region of interest" description="Disordered" evidence="2">
    <location>
        <begin position="147"/>
        <end position="177"/>
    </location>
</feature>
<proteinExistence type="predicted"/>
<evidence type="ECO:0000256" key="1">
    <source>
        <dbReference type="ARBA" id="ARBA00022801"/>
    </source>
</evidence>
<feature type="region of interest" description="Disordered" evidence="2">
    <location>
        <begin position="329"/>
        <end position="354"/>
    </location>
</feature>
<dbReference type="GeneID" id="37034323"/>
<dbReference type="OrthoDB" id="412018at2759"/>
<keyword evidence="5" id="KW-1185">Reference proteome</keyword>
<dbReference type="InterPro" id="IPR003010">
    <property type="entry name" value="C-N_Hydrolase"/>
</dbReference>
<dbReference type="PROSITE" id="PS50263">
    <property type="entry name" value="CN_HYDROLASE"/>
    <property type="match status" value="1"/>
</dbReference>
<evidence type="ECO:0000256" key="2">
    <source>
        <dbReference type="SAM" id="MobiDB-lite"/>
    </source>
</evidence>
<dbReference type="PANTHER" id="PTHR43674">
    <property type="entry name" value="NITRILASE C965.09-RELATED"/>
    <property type="match status" value="1"/>
</dbReference>
<accession>A0A316W075</accession>
<evidence type="ECO:0000313" key="5">
    <source>
        <dbReference type="Proteomes" id="UP000245783"/>
    </source>
</evidence>
<dbReference type="CDD" id="cd07197">
    <property type="entry name" value="nitrilase"/>
    <property type="match status" value="1"/>
</dbReference>
<dbReference type="STRING" id="1522189.A0A316W075"/>
<dbReference type="SUPFAM" id="SSF56317">
    <property type="entry name" value="Carbon-nitrogen hydrolase"/>
    <property type="match status" value="1"/>
</dbReference>
<keyword evidence="1 4" id="KW-0378">Hydrolase</keyword>
<dbReference type="InterPro" id="IPR050345">
    <property type="entry name" value="Aliph_Amidase/BUP"/>
</dbReference>
<dbReference type="InterPro" id="IPR036526">
    <property type="entry name" value="C-N_Hydrolase_sf"/>
</dbReference>
<name>A0A316W075_9BASI</name>
<sequence length="410" mass="43999">MSGAGSTTAAGVSASAPIPDDASHNIRLAGSFGIHRPSTLSASPRSELRIALAQVTPSSSDNAEAEGLAIVRAYAKRAAHQGADVLVLPEYFLSGATHDQWRAVAERGEPKGGVQDAHLREDHFLSEIASIAKEFDLDIVSGTAVEAGPHVSQSQERTKHHAPHRGEKDATQARAEAPDQIDVFNTAYYVGRDGQLIDLECAPQNLWHPERSVLTSATASSHPAPRTFDIITKAGRSLKVGMLICWDLGFPEAFRELYEPNADVRGGPMVGPDVVFVPTCWYATDAGAKGLRWNKDGESALLDSLVLARAIENECVVAMCNVSGASWPSGEDLRRPLDDASKADRSFGDEQEEPIGVGRSQVCAPFLGRVAVVNDEKEVLLLAALDLRVLDDARDVYKIREDLGKATVAH</sequence>
<protein>
    <submittedName>
        <fullName evidence="4">Carbon-nitrogen hydrolase</fullName>
    </submittedName>
</protein>
<dbReference type="EMBL" id="KZ819371">
    <property type="protein sequence ID" value="PWN43246.1"/>
    <property type="molecule type" value="Genomic_DNA"/>
</dbReference>
<dbReference type="Proteomes" id="UP000245783">
    <property type="component" value="Unassembled WGS sequence"/>
</dbReference>
<feature type="compositionally biased region" description="Basic and acidic residues" evidence="2">
    <location>
        <begin position="331"/>
        <end position="348"/>
    </location>
</feature>
<dbReference type="AlphaFoldDB" id="A0A316W075"/>
<dbReference type="RefSeq" id="XP_025370406.1">
    <property type="nucleotide sequence ID" value="XM_025512453.1"/>
</dbReference>
<reference evidence="4 5" key="1">
    <citation type="journal article" date="2018" name="Mol. Biol. Evol.">
        <title>Broad Genomic Sampling Reveals a Smut Pathogenic Ancestry of the Fungal Clade Ustilaginomycotina.</title>
        <authorList>
            <person name="Kijpornyongpan T."/>
            <person name="Mondo S.J."/>
            <person name="Barry K."/>
            <person name="Sandor L."/>
            <person name="Lee J."/>
            <person name="Lipzen A."/>
            <person name="Pangilinan J."/>
            <person name="LaButti K."/>
            <person name="Hainaut M."/>
            <person name="Henrissat B."/>
            <person name="Grigoriev I.V."/>
            <person name="Spatafora J.W."/>
            <person name="Aime M.C."/>
        </authorList>
    </citation>
    <scope>NUCLEOTIDE SEQUENCE [LARGE SCALE GENOMIC DNA]</scope>
    <source>
        <strain evidence="4 5">MCA 4658</strain>
    </source>
</reference>
<dbReference type="Gene3D" id="3.60.110.10">
    <property type="entry name" value="Carbon-nitrogen hydrolase"/>
    <property type="match status" value="1"/>
</dbReference>
<evidence type="ECO:0000313" key="4">
    <source>
        <dbReference type="EMBL" id="PWN43246.1"/>
    </source>
</evidence>
<dbReference type="InParanoid" id="A0A316W075"/>
<evidence type="ECO:0000259" key="3">
    <source>
        <dbReference type="PROSITE" id="PS50263"/>
    </source>
</evidence>
<feature type="domain" description="CN hydrolase" evidence="3">
    <location>
        <begin position="48"/>
        <end position="387"/>
    </location>
</feature>
<dbReference type="GO" id="GO:0016811">
    <property type="term" value="F:hydrolase activity, acting on carbon-nitrogen (but not peptide) bonds, in linear amides"/>
    <property type="evidence" value="ECO:0007669"/>
    <property type="project" value="TreeGrafter"/>
</dbReference>
<dbReference type="PANTHER" id="PTHR43674:SF16">
    <property type="entry name" value="CARBON-NITROGEN FAMILY, PUTATIVE (AFU_ORTHOLOGUE AFUA_5G02350)-RELATED"/>
    <property type="match status" value="1"/>
</dbReference>
<organism evidence="4 5">
    <name type="scientific">Ceraceosorus guamensis</name>
    <dbReference type="NCBI Taxonomy" id="1522189"/>
    <lineage>
        <taxon>Eukaryota</taxon>
        <taxon>Fungi</taxon>
        <taxon>Dikarya</taxon>
        <taxon>Basidiomycota</taxon>
        <taxon>Ustilaginomycotina</taxon>
        <taxon>Exobasidiomycetes</taxon>
        <taxon>Ceraceosorales</taxon>
        <taxon>Ceraceosoraceae</taxon>
        <taxon>Ceraceosorus</taxon>
    </lineage>
</organism>